<feature type="compositionally biased region" description="Polar residues" evidence="1">
    <location>
        <begin position="32"/>
        <end position="46"/>
    </location>
</feature>
<dbReference type="Gene3D" id="2.60.40.10">
    <property type="entry name" value="Immunoglobulins"/>
    <property type="match status" value="1"/>
</dbReference>
<feature type="region of interest" description="Disordered" evidence="1">
    <location>
        <begin position="274"/>
        <end position="302"/>
    </location>
</feature>
<dbReference type="Gene3D" id="2.60.40.2810">
    <property type="match status" value="2"/>
</dbReference>
<dbReference type="NCBIfam" id="TIGR01965">
    <property type="entry name" value="VCBS_repeat"/>
    <property type="match status" value="2"/>
</dbReference>
<feature type="non-terminal residue" evidence="2">
    <location>
        <position position="1"/>
    </location>
</feature>
<evidence type="ECO:0000313" key="3">
    <source>
        <dbReference type="Proteomes" id="UP000466586"/>
    </source>
</evidence>
<gene>
    <name evidence="2" type="ORF">GS399_16710</name>
</gene>
<proteinExistence type="predicted"/>
<dbReference type="InterPro" id="IPR013783">
    <property type="entry name" value="Ig-like_fold"/>
</dbReference>
<dbReference type="Proteomes" id="UP000466586">
    <property type="component" value="Unassembled WGS sequence"/>
</dbReference>
<feature type="compositionally biased region" description="Polar residues" evidence="1">
    <location>
        <begin position="1"/>
        <end position="22"/>
    </location>
</feature>
<feature type="region of interest" description="Disordered" evidence="1">
    <location>
        <begin position="1"/>
        <end position="46"/>
    </location>
</feature>
<organism evidence="2 3">
    <name type="scientific">Hufsiella arboris</name>
    <dbReference type="NCBI Taxonomy" id="2695275"/>
    <lineage>
        <taxon>Bacteria</taxon>
        <taxon>Pseudomonadati</taxon>
        <taxon>Bacteroidota</taxon>
        <taxon>Sphingobacteriia</taxon>
        <taxon>Sphingobacteriales</taxon>
        <taxon>Sphingobacteriaceae</taxon>
        <taxon>Hufsiella</taxon>
    </lineage>
</organism>
<dbReference type="InterPro" id="IPR038081">
    <property type="entry name" value="CalX-like_sf"/>
</dbReference>
<feature type="compositionally biased region" description="Low complexity" evidence="1">
    <location>
        <begin position="85"/>
        <end position="99"/>
    </location>
</feature>
<comment type="caution">
    <text evidence="2">The sequence shown here is derived from an EMBL/GenBank/DDBJ whole genome shotgun (WGS) entry which is preliminary data.</text>
</comment>
<dbReference type="SUPFAM" id="SSF141072">
    <property type="entry name" value="CalX-like"/>
    <property type="match status" value="1"/>
</dbReference>
<feature type="region of interest" description="Disordered" evidence="1">
    <location>
        <begin position="370"/>
        <end position="393"/>
    </location>
</feature>
<feature type="region of interest" description="Disordered" evidence="1">
    <location>
        <begin position="177"/>
        <end position="222"/>
    </location>
</feature>
<dbReference type="Gene3D" id="2.60.40.3440">
    <property type="match status" value="2"/>
</dbReference>
<dbReference type="AlphaFoldDB" id="A0A7K1YDE5"/>
<feature type="compositionally biased region" description="Polar residues" evidence="1">
    <location>
        <begin position="370"/>
        <end position="388"/>
    </location>
</feature>
<dbReference type="Pfam" id="PF17963">
    <property type="entry name" value="Big_9"/>
    <property type="match status" value="4"/>
</dbReference>
<evidence type="ECO:0000313" key="2">
    <source>
        <dbReference type="EMBL" id="MXV52617.1"/>
    </source>
</evidence>
<dbReference type="NCBIfam" id="NF012211">
    <property type="entry name" value="tand_rpt_95"/>
    <property type="match status" value="4"/>
</dbReference>
<dbReference type="RefSeq" id="WP_160845799.1">
    <property type="nucleotide sequence ID" value="NZ_WVHT01000009.1"/>
</dbReference>
<dbReference type="EMBL" id="WVHT01000009">
    <property type="protein sequence ID" value="MXV52617.1"/>
    <property type="molecule type" value="Genomic_DNA"/>
</dbReference>
<protein>
    <submittedName>
        <fullName evidence="2">Tandem-95 repeat protein</fullName>
    </submittedName>
</protein>
<reference evidence="2 3" key="1">
    <citation type="submission" date="2019-11" db="EMBL/GenBank/DDBJ databases">
        <title>Pedobacter sp. HMF7647 Genome sequencing and assembly.</title>
        <authorList>
            <person name="Kang H."/>
            <person name="Kim H."/>
            <person name="Joh K."/>
        </authorList>
    </citation>
    <scope>NUCLEOTIDE SEQUENCE [LARGE SCALE GENOMIC DNA]</scope>
    <source>
        <strain evidence="2 3">HMF7647</strain>
    </source>
</reference>
<feature type="region of interest" description="Disordered" evidence="1">
    <location>
        <begin position="85"/>
        <end position="146"/>
    </location>
</feature>
<sequence>LTSQPIVGSNQGPLNATQTSLHAEQPAVGTGEWSQQSGPSNAVYNANDRNTTVSSLIPGTYVFTWTITGFCGPTSKDVTIIINATPSTSTGNTSTTEDTPVPGDLKQNTNDPDGDPLTFTTDTPPTHGTVTIDPDGSYTYTPDPNYNGPDQFTYQVCDDHSACTTGTIVINVTPVNDPPIANNGTNRTNEDTPVTGTLTPGNSDPDGDPLTYTTGSPPTHGTVDIHPDGSYTYTPDPNYHGPDEFTYNVCDNNGACTPATVIIDVTPVNDPPIISDGSNTTPEDTPVRGDLTPGTSDPDGDPLIYTEVTPPTHGTVVINPDGSYTYTPDSDYNGPDQFTYNVCDNNGACTPATVIITVTPVNDPPVANTGTNTTNEDTQVPGSLNPITSDPDGDPLTYTKVTDGDHGTVVINPDGTYVYTPNPDYYGTDQFEYKVCDGNVCSTSTITITVDPVAIVSLTPAVSTVLEGFKTSVYARLDKPVKNDVLVRLSYTGDAVSEFTDNRQGASNPDYQLQDNHETILIPKGKIISTQKLTVYAIADNIKEPDESVFASIDQVITASTVNIGSGAQVIIKDVTPDKPAVVEENNNPDILPDPYLSPNGDGQGNEVFTVRNINKYPDNEVLIYNRWGNLVFKLKNYDNDINSFKGRANTGILTNTNDELIDGVYYYIIYTKTGNSDRKMNKGYIILKRKEG</sequence>
<feature type="compositionally biased region" description="Polar residues" evidence="1">
    <location>
        <begin position="182"/>
        <end position="202"/>
    </location>
</feature>
<feature type="compositionally biased region" description="Low complexity" evidence="1">
    <location>
        <begin position="115"/>
        <end position="131"/>
    </location>
</feature>
<name>A0A7K1YDE5_9SPHI</name>
<evidence type="ECO:0000256" key="1">
    <source>
        <dbReference type="SAM" id="MobiDB-lite"/>
    </source>
</evidence>
<dbReference type="InterPro" id="IPR010221">
    <property type="entry name" value="VCBS_dom"/>
</dbReference>
<keyword evidence="3" id="KW-1185">Reference proteome</keyword>
<accession>A0A7K1YDE5</accession>
<dbReference type="Pfam" id="PF13585">
    <property type="entry name" value="CHU_C"/>
    <property type="match status" value="1"/>
</dbReference>